<dbReference type="AlphaFoldDB" id="A0A3P7LJ76"/>
<name>A0A3P7LJ76_DIBLA</name>
<sequence>MRVDSLLNGMRALICRSFVTRGGLGRDDFSAIWPSGVGVGWRGGLSVPEVATCFGQIDSQHQIWIGQIVALVDGFGAHRLTRLSPLARISASSNLNV</sequence>
<evidence type="ECO:0000313" key="1">
    <source>
        <dbReference type="EMBL" id="VDN11877.1"/>
    </source>
</evidence>
<keyword evidence="2" id="KW-1185">Reference proteome</keyword>
<evidence type="ECO:0000313" key="2">
    <source>
        <dbReference type="Proteomes" id="UP000281553"/>
    </source>
</evidence>
<dbReference type="EMBL" id="UYRU01052456">
    <property type="protein sequence ID" value="VDN11877.1"/>
    <property type="molecule type" value="Genomic_DNA"/>
</dbReference>
<gene>
    <name evidence="1" type="ORF">DILT_LOCUS7708</name>
</gene>
<proteinExistence type="predicted"/>
<accession>A0A3P7LJ76</accession>
<dbReference type="Proteomes" id="UP000281553">
    <property type="component" value="Unassembled WGS sequence"/>
</dbReference>
<protein>
    <submittedName>
        <fullName evidence="1">Uncharacterized protein</fullName>
    </submittedName>
</protein>
<organism evidence="1 2">
    <name type="scientific">Dibothriocephalus latus</name>
    <name type="common">Fish tapeworm</name>
    <name type="synonym">Diphyllobothrium latum</name>
    <dbReference type="NCBI Taxonomy" id="60516"/>
    <lineage>
        <taxon>Eukaryota</taxon>
        <taxon>Metazoa</taxon>
        <taxon>Spiralia</taxon>
        <taxon>Lophotrochozoa</taxon>
        <taxon>Platyhelminthes</taxon>
        <taxon>Cestoda</taxon>
        <taxon>Eucestoda</taxon>
        <taxon>Diphyllobothriidea</taxon>
        <taxon>Diphyllobothriidae</taxon>
        <taxon>Dibothriocephalus</taxon>
    </lineage>
</organism>
<reference evidence="1 2" key="1">
    <citation type="submission" date="2018-11" db="EMBL/GenBank/DDBJ databases">
        <authorList>
            <consortium name="Pathogen Informatics"/>
        </authorList>
    </citation>
    <scope>NUCLEOTIDE SEQUENCE [LARGE SCALE GENOMIC DNA]</scope>
</reference>